<dbReference type="AlphaFoldDB" id="W9CE38"/>
<protein>
    <submittedName>
        <fullName evidence="2">Uncharacterized protein</fullName>
    </submittedName>
</protein>
<dbReference type="HOGENOM" id="CLU_2279110_0_0_1"/>
<comment type="caution">
    <text evidence="2">The sequence shown here is derived from an EMBL/GenBank/DDBJ whole genome shotgun (WGS) entry which is preliminary data.</text>
</comment>
<gene>
    <name evidence="2" type="ORF">SBOR_4560</name>
</gene>
<organism evidence="2 3">
    <name type="scientific">Sclerotinia borealis (strain F-4128)</name>
    <dbReference type="NCBI Taxonomy" id="1432307"/>
    <lineage>
        <taxon>Eukaryota</taxon>
        <taxon>Fungi</taxon>
        <taxon>Dikarya</taxon>
        <taxon>Ascomycota</taxon>
        <taxon>Pezizomycotina</taxon>
        <taxon>Leotiomycetes</taxon>
        <taxon>Helotiales</taxon>
        <taxon>Sclerotiniaceae</taxon>
        <taxon>Sclerotinia</taxon>
    </lineage>
</organism>
<evidence type="ECO:0000313" key="3">
    <source>
        <dbReference type="Proteomes" id="UP000019487"/>
    </source>
</evidence>
<feature type="compositionally biased region" description="Polar residues" evidence="1">
    <location>
        <begin position="51"/>
        <end position="63"/>
    </location>
</feature>
<name>W9CE38_SCLBF</name>
<sequence>MCCFDGCSKGDHIAPVKKIQPSEVKEVEKRHKDQHNRSPVPSDLNYRGRSRSTGNNSPQSGDRQSPRDSRSHNGEPAQRVHAQQQSHRAPAQSQLDNNNHRR</sequence>
<proteinExistence type="predicted"/>
<accession>W9CE38</accession>
<dbReference type="Proteomes" id="UP000019487">
    <property type="component" value="Unassembled WGS sequence"/>
</dbReference>
<evidence type="ECO:0000256" key="1">
    <source>
        <dbReference type="SAM" id="MobiDB-lite"/>
    </source>
</evidence>
<evidence type="ECO:0000313" key="2">
    <source>
        <dbReference type="EMBL" id="ESZ95027.1"/>
    </source>
</evidence>
<feature type="region of interest" description="Disordered" evidence="1">
    <location>
        <begin position="1"/>
        <end position="102"/>
    </location>
</feature>
<feature type="compositionally biased region" description="Basic and acidic residues" evidence="1">
    <location>
        <begin position="64"/>
        <end position="73"/>
    </location>
</feature>
<keyword evidence="3" id="KW-1185">Reference proteome</keyword>
<feature type="compositionally biased region" description="Polar residues" evidence="1">
    <location>
        <begin position="81"/>
        <end position="102"/>
    </location>
</feature>
<reference evidence="2 3" key="1">
    <citation type="journal article" date="2014" name="Genome Announc.">
        <title>Draft genome sequence of Sclerotinia borealis, a psychrophilic plant pathogenic fungus.</title>
        <authorList>
            <person name="Mardanov A.V."/>
            <person name="Beletsky A.V."/>
            <person name="Kadnikov V.V."/>
            <person name="Ignatov A.N."/>
            <person name="Ravin N.V."/>
        </authorList>
    </citation>
    <scope>NUCLEOTIDE SEQUENCE [LARGE SCALE GENOMIC DNA]</scope>
    <source>
        <strain evidence="3">F-4157</strain>
    </source>
</reference>
<dbReference type="EMBL" id="AYSA01000212">
    <property type="protein sequence ID" value="ESZ95027.1"/>
    <property type="molecule type" value="Genomic_DNA"/>
</dbReference>